<keyword evidence="4" id="KW-1185">Reference proteome</keyword>
<gene>
    <name evidence="3" type="ORF">M0R45_031070</name>
</gene>
<organism evidence="3 4">
    <name type="scientific">Rubus argutus</name>
    <name type="common">Southern blackberry</name>
    <dbReference type="NCBI Taxonomy" id="59490"/>
    <lineage>
        <taxon>Eukaryota</taxon>
        <taxon>Viridiplantae</taxon>
        <taxon>Streptophyta</taxon>
        <taxon>Embryophyta</taxon>
        <taxon>Tracheophyta</taxon>
        <taxon>Spermatophyta</taxon>
        <taxon>Magnoliopsida</taxon>
        <taxon>eudicotyledons</taxon>
        <taxon>Gunneridae</taxon>
        <taxon>Pentapetalae</taxon>
        <taxon>rosids</taxon>
        <taxon>fabids</taxon>
        <taxon>Rosales</taxon>
        <taxon>Rosaceae</taxon>
        <taxon>Rosoideae</taxon>
        <taxon>Rosoideae incertae sedis</taxon>
        <taxon>Rubus</taxon>
    </lineage>
</organism>
<evidence type="ECO:0000313" key="4">
    <source>
        <dbReference type="Proteomes" id="UP001457282"/>
    </source>
</evidence>
<dbReference type="InterPro" id="IPR040290">
    <property type="entry name" value="Prot_E6-like"/>
</dbReference>
<feature type="signal peptide" evidence="2">
    <location>
        <begin position="1"/>
        <end position="24"/>
    </location>
</feature>
<name>A0AAW1WDE9_RUBAR</name>
<feature type="region of interest" description="Disordered" evidence="1">
    <location>
        <begin position="203"/>
        <end position="253"/>
    </location>
</feature>
<feature type="compositionally biased region" description="Polar residues" evidence="1">
    <location>
        <begin position="211"/>
        <end position="224"/>
    </location>
</feature>
<feature type="region of interest" description="Disordered" evidence="1">
    <location>
        <begin position="37"/>
        <end position="65"/>
    </location>
</feature>
<comment type="caution">
    <text evidence="3">The sequence shown here is derived from an EMBL/GenBank/DDBJ whole genome shotgun (WGS) entry which is preliminary data.</text>
</comment>
<dbReference type="EMBL" id="JBEDUW010000006">
    <property type="protein sequence ID" value="KAK9922613.1"/>
    <property type="molecule type" value="Genomic_DNA"/>
</dbReference>
<sequence length="253" mass="28637">MASFAIALPFFFLLVLFSSLQIEARQRLFFSKVTHNNPNEPEIPVTEDPATPTPTPTYTPTYAPTYTRTYAPAPELTLGEAPQEGALPVPVPAPAPAPIDSESELSYDLYGYADQEMRTPTTIDVQNEIVTQDNGRYENTNLHDDNNEYVTNYKSDRYTNKYINGREGFTNSYYNGNGNRLDGVVQQQGMSDTRFLENGSYYQDDVRNENNEGYQSGRGSTTNEGYFGNSEKPNEFNTMEEYENYQESQGYEP</sequence>
<dbReference type="Proteomes" id="UP001457282">
    <property type="component" value="Unassembled WGS sequence"/>
</dbReference>
<reference evidence="3 4" key="1">
    <citation type="journal article" date="2023" name="G3 (Bethesda)">
        <title>A chromosome-length genome assembly and annotation of blackberry (Rubus argutus, cv. 'Hillquist').</title>
        <authorList>
            <person name="Bruna T."/>
            <person name="Aryal R."/>
            <person name="Dudchenko O."/>
            <person name="Sargent D.J."/>
            <person name="Mead D."/>
            <person name="Buti M."/>
            <person name="Cavallini A."/>
            <person name="Hytonen T."/>
            <person name="Andres J."/>
            <person name="Pham M."/>
            <person name="Weisz D."/>
            <person name="Mascagni F."/>
            <person name="Usai G."/>
            <person name="Natali L."/>
            <person name="Bassil N."/>
            <person name="Fernandez G.E."/>
            <person name="Lomsadze A."/>
            <person name="Armour M."/>
            <person name="Olukolu B."/>
            <person name="Poorten T."/>
            <person name="Britton C."/>
            <person name="Davik J."/>
            <person name="Ashrafi H."/>
            <person name="Aiden E.L."/>
            <person name="Borodovsky M."/>
            <person name="Worthington M."/>
        </authorList>
    </citation>
    <scope>NUCLEOTIDE SEQUENCE [LARGE SCALE GENOMIC DNA]</scope>
    <source>
        <strain evidence="3">PI 553951</strain>
    </source>
</reference>
<dbReference type="PANTHER" id="PTHR35274:SF5">
    <property type="entry name" value="PROTEIN E6-LIKE"/>
    <property type="match status" value="1"/>
</dbReference>
<protein>
    <recommendedName>
        <fullName evidence="5">Protein E6-like</fullName>
    </recommendedName>
</protein>
<evidence type="ECO:0000313" key="3">
    <source>
        <dbReference type="EMBL" id="KAK9922613.1"/>
    </source>
</evidence>
<dbReference type="PANTHER" id="PTHR35274">
    <property type="entry name" value="E6-LIKE PROTEIN"/>
    <property type="match status" value="1"/>
</dbReference>
<accession>A0AAW1WDE9</accession>
<dbReference type="AlphaFoldDB" id="A0AAW1WDE9"/>
<evidence type="ECO:0008006" key="5">
    <source>
        <dbReference type="Google" id="ProtNLM"/>
    </source>
</evidence>
<evidence type="ECO:0000256" key="2">
    <source>
        <dbReference type="SAM" id="SignalP"/>
    </source>
</evidence>
<feature type="chain" id="PRO_5043587335" description="Protein E6-like" evidence="2">
    <location>
        <begin position="25"/>
        <end position="253"/>
    </location>
</feature>
<evidence type="ECO:0000256" key="1">
    <source>
        <dbReference type="SAM" id="MobiDB-lite"/>
    </source>
</evidence>
<keyword evidence="2" id="KW-0732">Signal</keyword>
<proteinExistence type="predicted"/>